<sequence length="1263" mass="138921">MNVGNEATGEVALLVDELSRAVELTLIPTVSHEERSQAYNACESFKENSPWCAQAGLLLASGNQYSPGVKHFGLQLMEHTVKYRWTQITQAEKIFIKENAMKLLYMGGWETSHLNDALARVIVEMIKREWPQQWPTLLVELSDACSRGHRHTQIVLHVFLRLAEDVAILQTLENHQRRKDINQGLTLNMSEIFAFFMRLIEQHVQEFREKTAAGDYAVAASHVQVVQVVLLTLTGYVEWVSINHVVMNNGRLLQILCILLQDDVFQLPAAECLLQIVNRRGSTKERKPLVILFSKDAINCIHRAALDSINKFDEVHYLFLKKFSQVLAGIAQQLTSLWSHLTEPDTWLPILLETMLLLTSHPSLTLAHTANSVWLAFLKHDHISKLPYVVAIVPRWLQASAPKVLKVTYPSSRVSSTNDAVAYACMDYDSEQEFAIFFSRCRTEILESFKFCMIATPLVTWGYVEQWTRAALDKVDTCPQQMDTHHPMFIEWEALSQVLDIVLSRLLQADPRPSVVEGLQLLQRCVVCTPPAPLILSLLLSFISALFVFLSCAYSQLAGPGVVGAGAELLPRVLDKIFAALVYEGTPPDDRRSRSVKNVRRHAAGLLVKLGSKYPLLLLPVFGRLHDLCRAALARPDLSAVESVTLQEALLLVSNHFCCYERQSALVAQVLGDCSERWASLSPHLSSAEGLARLVGLDAPPTEDEDERGRARRTLLHALTLLLGVVKRTCVPADPDKAARGGFSSGVTAAGNPVWRNPCAAHVLPLFPAALALARALHALHAPPAAPLHTPRSRRPPPSAATCWARATTTRRPPPARRYTHTNTRRARAARRRAPQPAGRARPRPAARHPPAGTLTLTHAALAPPAAERRNLLGARDHDPPPATRPQDRMQSFLHTLHENVCHLVGAAATTLGRELYAVPGLAGFLADSLLYGLEYLPDHWLRPIVRNALKPLLHHCPPAHYSDVALPLLEHFAPFMLTHLSVRWDYISSLYESGKLEEEGGSESQEVLEDILVRNLTREHLEVLKISLVDGGLSVESSVDDMDEDNTGGGGGGGGGNAARAPDHVSELGALVLAQPNAGPAALYTVLRALTWNDSASSLRACALALPALRGALAAGRVCAGEAGGALSAVLHALRLHGQHDANQAALLQLAVQTYEILRPLFPGIVSVLRAIPDVDAHDLHRLDEKLAAQPAKPSKIDKSKRDLFKKITSRLIGRNVGQLFKKEVYILDLPTMHILKDKPRSAIDAPEGAGLERLFAPSAPT</sequence>
<dbReference type="SUPFAM" id="SSF48371">
    <property type="entry name" value="ARM repeat"/>
    <property type="match status" value="1"/>
</dbReference>
<keyword evidence="6" id="KW-1185">Reference proteome</keyword>
<dbReference type="GO" id="GO:0005737">
    <property type="term" value="C:cytoplasm"/>
    <property type="evidence" value="ECO:0007669"/>
    <property type="project" value="TreeGrafter"/>
</dbReference>
<accession>A0A7E5WEY1</accession>
<comment type="similarity">
    <text evidence="1">Belongs to the exportin family.</text>
</comment>
<evidence type="ECO:0000256" key="1">
    <source>
        <dbReference type="ARBA" id="ARBA00009466"/>
    </source>
</evidence>
<evidence type="ECO:0000256" key="2">
    <source>
        <dbReference type="SAM" id="MobiDB-lite"/>
    </source>
</evidence>
<dbReference type="PANTHER" id="PTHR11223:SF3">
    <property type="entry name" value="EXPORTIN-5"/>
    <property type="match status" value="1"/>
</dbReference>
<dbReference type="InParanoid" id="A0A7E5WEY1"/>
<feature type="domain" description="Exportin-5 C-terminal" evidence="5">
    <location>
        <begin position="881"/>
        <end position="1220"/>
    </location>
</feature>
<dbReference type="InterPro" id="IPR016024">
    <property type="entry name" value="ARM-type_fold"/>
</dbReference>
<feature type="region of interest" description="Disordered" evidence="2">
    <location>
        <begin position="1038"/>
        <end position="1061"/>
    </location>
</feature>
<dbReference type="GO" id="GO:0006611">
    <property type="term" value="P:protein export from nucleus"/>
    <property type="evidence" value="ECO:0007669"/>
    <property type="project" value="InterPro"/>
</dbReference>
<dbReference type="InterPro" id="IPR045478">
    <property type="entry name" value="Exportin-5_C"/>
</dbReference>
<feature type="domain" description="Importin N-terminal" evidence="3">
    <location>
        <begin position="38"/>
        <end position="104"/>
    </location>
</feature>
<dbReference type="GO" id="GO:0003723">
    <property type="term" value="F:RNA binding"/>
    <property type="evidence" value="ECO:0007669"/>
    <property type="project" value="TreeGrafter"/>
</dbReference>
<evidence type="ECO:0000259" key="3">
    <source>
        <dbReference type="Pfam" id="PF03810"/>
    </source>
</evidence>
<dbReference type="InterPro" id="IPR001494">
    <property type="entry name" value="Importin-beta_N"/>
</dbReference>
<dbReference type="AlphaFoldDB" id="A0A7E5WEY1"/>
<dbReference type="GO" id="GO:0005049">
    <property type="term" value="F:nuclear export signal receptor activity"/>
    <property type="evidence" value="ECO:0007669"/>
    <property type="project" value="InterPro"/>
</dbReference>
<gene>
    <name evidence="7" type="primary">LOC113501866</name>
</gene>
<dbReference type="KEGG" id="tnl:113501866"/>
<dbReference type="Pfam" id="PF19273">
    <property type="entry name" value="Exportin-5"/>
    <property type="match status" value="2"/>
</dbReference>
<dbReference type="Proteomes" id="UP000322000">
    <property type="component" value="Chromosome 2"/>
</dbReference>
<dbReference type="InterPro" id="IPR011989">
    <property type="entry name" value="ARM-like"/>
</dbReference>
<evidence type="ECO:0000313" key="6">
    <source>
        <dbReference type="Proteomes" id="UP000322000"/>
    </source>
</evidence>
<feature type="region of interest" description="Disordered" evidence="2">
    <location>
        <begin position="785"/>
        <end position="862"/>
    </location>
</feature>
<dbReference type="GO" id="GO:0042565">
    <property type="term" value="C:RNA nuclear export complex"/>
    <property type="evidence" value="ECO:0007669"/>
    <property type="project" value="TreeGrafter"/>
</dbReference>
<evidence type="ECO:0000259" key="4">
    <source>
        <dbReference type="Pfam" id="PF08389"/>
    </source>
</evidence>
<dbReference type="Pfam" id="PF03810">
    <property type="entry name" value="IBN_N"/>
    <property type="match status" value="1"/>
</dbReference>
<dbReference type="PANTHER" id="PTHR11223">
    <property type="entry name" value="EXPORTIN 1/5"/>
    <property type="match status" value="1"/>
</dbReference>
<feature type="compositionally biased region" description="Gly residues" evidence="2">
    <location>
        <begin position="1048"/>
        <end position="1058"/>
    </location>
</feature>
<dbReference type="InterPro" id="IPR013598">
    <property type="entry name" value="Exportin-1/Importin-b-like"/>
</dbReference>
<feature type="compositionally biased region" description="Low complexity" evidence="2">
    <location>
        <begin position="800"/>
        <end position="811"/>
    </location>
</feature>
<feature type="compositionally biased region" description="Low complexity" evidence="2">
    <location>
        <begin position="849"/>
        <end position="862"/>
    </location>
</feature>
<feature type="domain" description="Exportin-5 C-terminal" evidence="5">
    <location>
        <begin position="314"/>
        <end position="785"/>
    </location>
</feature>
<dbReference type="FunCoup" id="A0A7E5WEY1">
    <property type="interactions" value="2248"/>
</dbReference>
<dbReference type="InterPro" id="IPR045065">
    <property type="entry name" value="XPO1/5"/>
</dbReference>
<proteinExistence type="inferred from homology"/>
<name>A0A7E5WEY1_TRINI</name>
<feature type="domain" description="Exportin-1/Importin-beta-like" evidence="4">
    <location>
        <begin position="113"/>
        <end position="273"/>
    </location>
</feature>
<protein>
    <submittedName>
        <fullName evidence="7">Exportin-5</fullName>
    </submittedName>
</protein>
<dbReference type="CTD" id="32970"/>
<evidence type="ECO:0000313" key="7">
    <source>
        <dbReference type="RefSeq" id="XP_026738967.1"/>
    </source>
</evidence>
<evidence type="ECO:0000259" key="5">
    <source>
        <dbReference type="Pfam" id="PF19273"/>
    </source>
</evidence>
<feature type="compositionally biased region" description="Basic residues" evidence="2">
    <location>
        <begin position="814"/>
        <end position="834"/>
    </location>
</feature>
<dbReference type="GeneID" id="113501866"/>
<dbReference type="GO" id="GO:0006405">
    <property type="term" value="P:RNA export from nucleus"/>
    <property type="evidence" value="ECO:0007669"/>
    <property type="project" value="TreeGrafter"/>
</dbReference>
<dbReference type="Pfam" id="PF08389">
    <property type="entry name" value="Xpo1"/>
    <property type="match status" value="1"/>
</dbReference>
<dbReference type="GO" id="GO:0005634">
    <property type="term" value="C:nucleus"/>
    <property type="evidence" value="ECO:0007669"/>
    <property type="project" value="TreeGrafter"/>
</dbReference>
<organism evidence="6 7">
    <name type="scientific">Trichoplusia ni</name>
    <name type="common">Cabbage looper</name>
    <dbReference type="NCBI Taxonomy" id="7111"/>
    <lineage>
        <taxon>Eukaryota</taxon>
        <taxon>Metazoa</taxon>
        <taxon>Ecdysozoa</taxon>
        <taxon>Arthropoda</taxon>
        <taxon>Hexapoda</taxon>
        <taxon>Insecta</taxon>
        <taxon>Pterygota</taxon>
        <taxon>Neoptera</taxon>
        <taxon>Endopterygota</taxon>
        <taxon>Lepidoptera</taxon>
        <taxon>Glossata</taxon>
        <taxon>Ditrysia</taxon>
        <taxon>Noctuoidea</taxon>
        <taxon>Noctuidae</taxon>
        <taxon>Plusiinae</taxon>
        <taxon>Trichoplusia</taxon>
    </lineage>
</organism>
<dbReference type="OrthoDB" id="2215036at2759"/>
<dbReference type="Gene3D" id="1.25.10.10">
    <property type="entry name" value="Leucine-rich Repeat Variant"/>
    <property type="match status" value="2"/>
</dbReference>
<dbReference type="GO" id="GO:0031267">
    <property type="term" value="F:small GTPase binding"/>
    <property type="evidence" value="ECO:0007669"/>
    <property type="project" value="InterPro"/>
</dbReference>
<dbReference type="RefSeq" id="XP_026738967.1">
    <property type="nucleotide sequence ID" value="XM_026883166.1"/>
</dbReference>
<reference evidence="7" key="1">
    <citation type="submission" date="2025-08" db="UniProtKB">
        <authorList>
            <consortium name="RefSeq"/>
        </authorList>
    </citation>
    <scope>IDENTIFICATION</scope>
</reference>